<organism evidence="2 3">
    <name type="scientific">Cudoniella acicularis</name>
    <dbReference type="NCBI Taxonomy" id="354080"/>
    <lineage>
        <taxon>Eukaryota</taxon>
        <taxon>Fungi</taxon>
        <taxon>Dikarya</taxon>
        <taxon>Ascomycota</taxon>
        <taxon>Pezizomycotina</taxon>
        <taxon>Leotiomycetes</taxon>
        <taxon>Helotiales</taxon>
        <taxon>Tricladiaceae</taxon>
        <taxon>Cudoniella</taxon>
    </lineage>
</organism>
<dbReference type="Proteomes" id="UP000566819">
    <property type="component" value="Unassembled WGS sequence"/>
</dbReference>
<proteinExistence type="predicted"/>
<comment type="caution">
    <text evidence="2">The sequence shown here is derived from an EMBL/GenBank/DDBJ whole genome shotgun (WGS) entry which is preliminary data.</text>
</comment>
<feature type="compositionally biased region" description="Basic and acidic residues" evidence="1">
    <location>
        <begin position="39"/>
        <end position="55"/>
    </location>
</feature>
<protein>
    <submittedName>
        <fullName evidence="2">Uncharacterized protein</fullName>
    </submittedName>
</protein>
<feature type="compositionally biased region" description="Low complexity" evidence="1">
    <location>
        <begin position="158"/>
        <end position="171"/>
    </location>
</feature>
<keyword evidence="3" id="KW-1185">Reference proteome</keyword>
<accession>A0A8H4RE09</accession>
<feature type="compositionally biased region" description="Low complexity" evidence="1">
    <location>
        <begin position="137"/>
        <end position="149"/>
    </location>
</feature>
<feature type="compositionally biased region" description="Gly residues" evidence="1">
    <location>
        <begin position="111"/>
        <end position="121"/>
    </location>
</feature>
<sequence>MPDSLHPSPSLTTVFSAVRRFVSAENLVENYNQKQKQQPRREPPSEHGKQHRNGESNRGNSRGDLGEERPRQPPKVASVPSRRDLNGYEGGYESGGVLRRGSSREDSPEGGSVGGGRGVRSGSGNASGSDSIGGSGNESTGSNNNITSNPRKKPTTPPNTNTSKPPSKTSTFELTPLSAIIAQSYTDIATLKNLNNIRSKPAVSNALPTSTYVPPNASFVSLPNLKNKNAVGGKGKDKAGIESGEEDNEGSKNGGGGNKSAVEEVVEENLIDFEKIQKNLERFEDLYRLWMKHGDGKGEVGTEVHLVAMVCKEGDVIRGVLDSGVKGRKLPVVKRIVCDCGF</sequence>
<feature type="region of interest" description="Disordered" evidence="1">
    <location>
        <begin position="29"/>
        <end position="172"/>
    </location>
</feature>
<dbReference type="EMBL" id="JAAMPI010001061">
    <property type="protein sequence ID" value="KAF4626916.1"/>
    <property type="molecule type" value="Genomic_DNA"/>
</dbReference>
<name>A0A8H4RE09_9HELO</name>
<dbReference type="OrthoDB" id="3565307at2759"/>
<dbReference type="AlphaFoldDB" id="A0A8H4RE09"/>
<evidence type="ECO:0000313" key="3">
    <source>
        <dbReference type="Proteomes" id="UP000566819"/>
    </source>
</evidence>
<reference evidence="2 3" key="1">
    <citation type="submission" date="2020-03" db="EMBL/GenBank/DDBJ databases">
        <title>Draft Genome Sequence of Cudoniella acicularis.</title>
        <authorList>
            <person name="Buettner E."/>
            <person name="Kellner H."/>
        </authorList>
    </citation>
    <scope>NUCLEOTIDE SEQUENCE [LARGE SCALE GENOMIC DNA]</scope>
    <source>
        <strain evidence="2 3">DSM 108380</strain>
    </source>
</reference>
<gene>
    <name evidence="2" type="ORF">G7Y89_g11241</name>
</gene>
<feature type="region of interest" description="Disordered" evidence="1">
    <location>
        <begin position="226"/>
        <end position="259"/>
    </location>
</feature>
<evidence type="ECO:0000256" key="1">
    <source>
        <dbReference type="SAM" id="MobiDB-lite"/>
    </source>
</evidence>
<evidence type="ECO:0000313" key="2">
    <source>
        <dbReference type="EMBL" id="KAF4626916.1"/>
    </source>
</evidence>